<dbReference type="InterPro" id="IPR027381">
    <property type="entry name" value="LytR/CpsA/Psr_C"/>
</dbReference>
<evidence type="ECO:0000256" key="2">
    <source>
        <dbReference type="SAM" id="MobiDB-lite"/>
    </source>
</evidence>
<feature type="region of interest" description="Disordered" evidence="2">
    <location>
        <begin position="74"/>
        <end position="188"/>
    </location>
</feature>
<feature type="domain" description="LytR/CpsA/Psr regulator C-terminal" evidence="4">
    <location>
        <begin position="583"/>
        <end position="667"/>
    </location>
</feature>
<evidence type="ECO:0000313" key="5">
    <source>
        <dbReference type="EMBL" id="TCP54371.1"/>
    </source>
</evidence>
<dbReference type="Pfam" id="PF13399">
    <property type="entry name" value="LytR_C"/>
    <property type="match status" value="1"/>
</dbReference>
<feature type="region of interest" description="Disordered" evidence="2">
    <location>
        <begin position="672"/>
        <end position="695"/>
    </location>
</feature>
<evidence type="ECO:0000259" key="3">
    <source>
        <dbReference type="Pfam" id="PF03816"/>
    </source>
</evidence>
<proteinExistence type="inferred from homology"/>
<feature type="region of interest" description="Disordered" evidence="2">
    <location>
        <begin position="1"/>
        <end position="62"/>
    </location>
</feature>
<evidence type="ECO:0000256" key="1">
    <source>
        <dbReference type="ARBA" id="ARBA00006068"/>
    </source>
</evidence>
<feature type="compositionally biased region" description="Basic and acidic residues" evidence="2">
    <location>
        <begin position="74"/>
        <end position="102"/>
    </location>
</feature>
<reference evidence="5 6" key="1">
    <citation type="submission" date="2019-03" db="EMBL/GenBank/DDBJ databases">
        <title>Genomic Encyclopedia of Type Strains, Phase IV (KMG-IV): sequencing the most valuable type-strain genomes for metagenomic binning, comparative biology and taxonomic classification.</title>
        <authorList>
            <person name="Goeker M."/>
        </authorList>
    </citation>
    <scope>NUCLEOTIDE SEQUENCE [LARGE SCALE GENOMIC DNA]</scope>
    <source>
        <strain evidence="5 6">DSM 45765</strain>
    </source>
</reference>
<protein>
    <submittedName>
        <fullName evidence="5">LytR family transcriptional attenuator</fullName>
    </submittedName>
</protein>
<accession>A0A4R2R499</accession>
<feature type="compositionally biased region" description="Polar residues" evidence="2">
    <location>
        <begin position="685"/>
        <end position="695"/>
    </location>
</feature>
<dbReference type="RefSeq" id="WP_132877112.1">
    <property type="nucleotide sequence ID" value="NZ_SLXQ01000003.1"/>
</dbReference>
<gene>
    <name evidence="5" type="ORF">EV191_103416</name>
</gene>
<dbReference type="PANTHER" id="PTHR33392:SF6">
    <property type="entry name" value="POLYISOPRENYL-TEICHOIC ACID--PEPTIDOGLYCAN TEICHOIC ACID TRANSFERASE TAGU"/>
    <property type="match status" value="1"/>
</dbReference>
<dbReference type="Gene3D" id="3.40.630.190">
    <property type="entry name" value="LCP protein"/>
    <property type="match status" value="1"/>
</dbReference>
<dbReference type="PANTHER" id="PTHR33392">
    <property type="entry name" value="POLYISOPRENYL-TEICHOIC ACID--PEPTIDOGLYCAN TEICHOIC ACID TRANSFERASE TAGU"/>
    <property type="match status" value="1"/>
</dbReference>
<dbReference type="Proteomes" id="UP000294911">
    <property type="component" value="Unassembled WGS sequence"/>
</dbReference>
<dbReference type="Pfam" id="PF03816">
    <property type="entry name" value="LytR_cpsA_psr"/>
    <property type="match status" value="1"/>
</dbReference>
<dbReference type="EMBL" id="SLXQ01000003">
    <property type="protein sequence ID" value="TCP54371.1"/>
    <property type="molecule type" value="Genomic_DNA"/>
</dbReference>
<keyword evidence="6" id="KW-1185">Reference proteome</keyword>
<dbReference type="Gene3D" id="3.30.70.2390">
    <property type="match status" value="1"/>
</dbReference>
<dbReference type="InterPro" id="IPR004474">
    <property type="entry name" value="LytR_CpsA_psr"/>
</dbReference>
<comment type="caution">
    <text evidence="5">The sequence shown here is derived from an EMBL/GenBank/DDBJ whole genome shotgun (WGS) entry which is preliminary data.</text>
</comment>
<sequence length="695" mass="74011">MPPVFVGRPAAERASGAPPSTPPDSATKDAPQPEPSKPPEDDPLRMTSELEPVGELTKQRRKVDETLARFSAAHEEAAELEQRRKERWTPWSKQDKSANKDESEADGGCAGLTRYTPSAASQLPGAAAEQPTSLHKPARQLDLPTQLAEPVSPEPATSDADETALASEPAEDEPTGEAPAEDAEDAEQLTRLQEKKARKRLRSAKATRITTMVAAILVFLATGTAWGVKAWVNGQFNWVAALDEDSDAIRNAAGQTGDENFLLVGSDTRAGAAQEENVGDEDSIGGARSDTVMIAHVPANRERVVVVSFPRDLEVQRPDCEQWDSKSGEYGDQAVPRADAVKLNTAYAVGGPRCVTKLVQEISGLKINHFVGVDFNGFKGMVDAMGGVEICSEEPVEDEVLGTVLPNAGVTRINGDTALNFVRARHVENDPTSDYGRINRQQLFLSALLRQAMSSQVLLDPGKLTGFVEAFSRATYGENIDVDQLLTLGQSLQGLEAGRVTFVTVPTIGEANDAGNEVLRDDDTHALFDAIIDNTPLPGEQQQQPDASAAPESVQGATNPQSVAEPRAQQPQDDARKIDPKTLRVEVLNGGNPTEGLASRTADALAEQGFQITGTANADGDVDRTLIRHAPDQLAAAHRLASSVPGAHLVEDPSLGKELVLVLGPEFSGQVADPNASEELPEDLSTVNATESGCG</sequence>
<comment type="similarity">
    <text evidence="1">Belongs to the LytR/CpsA/Psr (LCP) family.</text>
</comment>
<evidence type="ECO:0000313" key="6">
    <source>
        <dbReference type="Proteomes" id="UP000294911"/>
    </source>
</evidence>
<feature type="domain" description="Cell envelope-related transcriptional attenuator" evidence="3">
    <location>
        <begin position="288"/>
        <end position="452"/>
    </location>
</feature>
<dbReference type="OrthoDB" id="9782542at2"/>
<feature type="compositionally biased region" description="Acidic residues" evidence="2">
    <location>
        <begin position="169"/>
        <end position="187"/>
    </location>
</feature>
<dbReference type="AlphaFoldDB" id="A0A4R2R499"/>
<evidence type="ECO:0000259" key="4">
    <source>
        <dbReference type="Pfam" id="PF13399"/>
    </source>
</evidence>
<name>A0A4R2R499_9PSEU</name>
<dbReference type="NCBIfam" id="TIGR00350">
    <property type="entry name" value="lytR_cpsA_psr"/>
    <property type="match status" value="1"/>
</dbReference>
<organism evidence="5 6">
    <name type="scientific">Tamaricihabitans halophyticus</name>
    <dbReference type="NCBI Taxonomy" id="1262583"/>
    <lineage>
        <taxon>Bacteria</taxon>
        <taxon>Bacillati</taxon>
        <taxon>Actinomycetota</taxon>
        <taxon>Actinomycetes</taxon>
        <taxon>Pseudonocardiales</taxon>
        <taxon>Pseudonocardiaceae</taxon>
        <taxon>Tamaricihabitans</taxon>
    </lineage>
</organism>
<feature type="region of interest" description="Disordered" evidence="2">
    <location>
        <begin position="535"/>
        <end position="579"/>
    </location>
</feature>
<dbReference type="InterPro" id="IPR050922">
    <property type="entry name" value="LytR/CpsA/Psr_CW_biosynth"/>
</dbReference>